<sequence length="237" mass="26364">MNSHQLPTRVLGGITVLNTELITKAQDYARKYLGDQGYKHVIRSWLIGQAIISHLPAGAQQSIDLEAFAISNLLHDMGWSTSKDMVSDDKIFEVDGANAAREFLNKEAPAAEWDKHRIQLVWDAIALHTSSDIAPHKETEVALTNAAIFTELVGVQVSKSLIGGVVGITEEEFDGIAKEFPREGLRGYLRETMCGLCKRKPETTYLNFVGDYGERYVEGYSKEGKLIVDLFEECVTE</sequence>
<reference evidence="1" key="1">
    <citation type="journal article" date="2020" name="Stud. Mycol.">
        <title>101 Dothideomycetes genomes: a test case for predicting lifestyles and emergence of pathogens.</title>
        <authorList>
            <person name="Haridas S."/>
            <person name="Albert R."/>
            <person name="Binder M."/>
            <person name="Bloem J."/>
            <person name="Labutti K."/>
            <person name="Salamov A."/>
            <person name="Andreopoulos B."/>
            <person name="Baker S."/>
            <person name="Barry K."/>
            <person name="Bills G."/>
            <person name="Bluhm B."/>
            <person name="Cannon C."/>
            <person name="Castanera R."/>
            <person name="Culley D."/>
            <person name="Daum C."/>
            <person name="Ezra D."/>
            <person name="Gonzalez J."/>
            <person name="Henrissat B."/>
            <person name="Kuo A."/>
            <person name="Liang C."/>
            <person name="Lipzen A."/>
            <person name="Lutzoni F."/>
            <person name="Magnuson J."/>
            <person name="Mondo S."/>
            <person name="Nolan M."/>
            <person name="Ohm R."/>
            <person name="Pangilinan J."/>
            <person name="Park H.-J."/>
            <person name="Ramirez L."/>
            <person name="Alfaro M."/>
            <person name="Sun H."/>
            <person name="Tritt A."/>
            <person name="Yoshinaga Y."/>
            <person name="Zwiers L.-H."/>
            <person name="Turgeon B."/>
            <person name="Goodwin S."/>
            <person name="Spatafora J."/>
            <person name="Crous P."/>
            <person name="Grigoriev I."/>
        </authorList>
    </citation>
    <scope>NUCLEOTIDE SEQUENCE</scope>
    <source>
        <strain evidence="1">CBS 627.86</strain>
    </source>
</reference>
<evidence type="ECO:0000313" key="2">
    <source>
        <dbReference type="Proteomes" id="UP000799770"/>
    </source>
</evidence>
<dbReference type="SUPFAM" id="SSF109604">
    <property type="entry name" value="HD-domain/PDEase-like"/>
    <property type="match status" value="1"/>
</dbReference>
<dbReference type="PANTHER" id="PTHR35569">
    <property type="entry name" value="CYANAMIDE HYDRATASE DDI2-RELATED"/>
    <property type="match status" value="1"/>
</dbReference>
<accession>A0A6A5ZLT3</accession>
<dbReference type="AlphaFoldDB" id="A0A6A5ZLT3"/>
<evidence type="ECO:0008006" key="3">
    <source>
        <dbReference type="Google" id="ProtNLM"/>
    </source>
</evidence>
<evidence type="ECO:0000313" key="1">
    <source>
        <dbReference type="EMBL" id="KAF2120235.1"/>
    </source>
</evidence>
<dbReference type="PANTHER" id="PTHR35569:SF1">
    <property type="entry name" value="CYANAMIDE HYDRATASE DDI2-RELATED"/>
    <property type="match status" value="1"/>
</dbReference>
<organism evidence="1 2">
    <name type="scientific">Lophiotrema nucula</name>
    <dbReference type="NCBI Taxonomy" id="690887"/>
    <lineage>
        <taxon>Eukaryota</taxon>
        <taxon>Fungi</taxon>
        <taxon>Dikarya</taxon>
        <taxon>Ascomycota</taxon>
        <taxon>Pezizomycotina</taxon>
        <taxon>Dothideomycetes</taxon>
        <taxon>Pleosporomycetidae</taxon>
        <taxon>Pleosporales</taxon>
        <taxon>Lophiotremataceae</taxon>
        <taxon>Lophiotrema</taxon>
    </lineage>
</organism>
<dbReference type="EMBL" id="ML977314">
    <property type="protein sequence ID" value="KAF2120235.1"/>
    <property type="molecule type" value="Genomic_DNA"/>
</dbReference>
<keyword evidence="2" id="KW-1185">Reference proteome</keyword>
<protein>
    <recommendedName>
        <fullName evidence="3">HD domain-containing protein</fullName>
    </recommendedName>
</protein>
<dbReference type="Gene3D" id="1.10.3210.10">
    <property type="entry name" value="Hypothetical protein af1432"/>
    <property type="match status" value="1"/>
</dbReference>
<gene>
    <name evidence="1" type="ORF">BDV96DRAFT_321375</name>
</gene>
<dbReference type="OrthoDB" id="2378324at2759"/>
<dbReference type="Proteomes" id="UP000799770">
    <property type="component" value="Unassembled WGS sequence"/>
</dbReference>
<proteinExistence type="predicted"/>
<name>A0A6A5ZLT3_9PLEO</name>